<dbReference type="EMBL" id="GG685042">
    <property type="protein sequence ID" value="EER00440.1"/>
    <property type="molecule type" value="Genomic_DNA"/>
</dbReference>
<keyword evidence="3" id="KW-1185">Reference proteome</keyword>
<gene>
    <name evidence="2" type="ORF">Pmar_PMAR002120</name>
</gene>
<organism evidence="3">
    <name type="scientific">Perkinsus marinus (strain ATCC 50983 / TXsc)</name>
    <dbReference type="NCBI Taxonomy" id="423536"/>
    <lineage>
        <taxon>Eukaryota</taxon>
        <taxon>Sar</taxon>
        <taxon>Alveolata</taxon>
        <taxon>Perkinsozoa</taxon>
        <taxon>Perkinsea</taxon>
        <taxon>Perkinsida</taxon>
        <taxon>Perkinsidae</taxon>
        <taxon>Perkinsus</taxon>
    </lineage>
</organism>
<dbReference type="Proteomes" id="UP000007800">
    <property type="component" value="Unassembled WGS sequence"/>
</dbReference>
<feature type="compositionally biased region" description="Acidic residues" evidence="1">
    <location>
        <begin position="264"/>
        <end position="274"/>
    </location>
</feature>
<sequence>MLKSRGASVRKHPVIGKIAWVKGMIERLKPIEKGIGEQVEELISRSQTTAGPDPEMAYLDDILAGLGVEQLEAMDEVSEGEEEEVEGEGEEMEEEEPAKVSKAQLVERLSRGKEPVAVEESGLDEEGILAKMAARDDEEDAVALLRPRAGTRKKGHGKLRAEVKGGKGYAGVGSVSLDEVAEVKDLVDGRANLADILNSAKQVEEAASGRKGCAGGDDDVEVRQGMSMREIRATMEEEEADDAEEVGRSPEHRGCGGRGSGAFDDAEGSEGEGC</sequence>
<feature type="region of interest" description="Disordered" evidence="1">
    <location>
        <begin position="204"/>
        <end position="274"/>
    </location>
</feature>
<evidence type="ECO:0000313" key="2">
    <source>
        <dbReference type="EMBL" id="EER00440.1"/>
    </source>
</evidence>
<proteinExistence type="predicted"/>
<feature type="region of interest" description="Disordered" evidence="1">
    <location>
        <begin position="75"/>
        <end position="101"/>
    </location>
</feature>
<feature type="compositionally biased region" description="Basic and acidic residues" evidence="1">
    <location>
        <begin position="245"/>
        <end position="254"/>
    </location>
</feature>
<dbReference type="AlphaFoldDB" id="C5LS53"/>
<dbReference type="GeneID" id="9050242"/>
<name>C5LS53_PERM5</name>
<evidence type="ECO:0000256" key="1">
    <source>
        <dbReference type="SAM" id="MobiDB-lite"/>
    </source>
</evidence>
<feature type="compositionally biased region" description="Acidic residues" evidence="1">
    <location>
        <begin position="75"/>
        <end position="96"/>
    </location>
</feature>
<reference evidence="2 3" key="1">
    <citation type="submission" date="2008-07" db="EMBL/GenBank/DDBJ databases">
        <authorList>
            <person name="El-Sayed N."/>
            <person name="Caler E."/>
            <person name="Inman J."/>
            <person name="Amedeo P."/>
            <person name="Hass B."/>
            <person name="Wortman J."/>
        </authorList>
    </citation>
    <scope>NUCLEOTIDE SEQUENCE [LARGE SCALE GENOMIC DNA]</scope>
    <source>
        <strain evidence="3">ATCC 50983 / TXsc</strain>
    </source>
</reference>
<accession>C5LS53</accession>
<dbReference type="InParanoid" id="C5LS53"/>
<dbReference type="RefSeq" id="XP_002767722.1">
    <property type="nucleotide sequence ID" value="XM_002767676.1"/>
</dbReference>
<evidence type="ECO:0000313" key="3">
    <source>
        <dbReference type="Proteomes" id="UP000007800"/>
    </source>
</evidence>
<protein>
    <submittedName>
        <fullName evidence="2">Uncharacterized protein</fullName>
    </submittedName>
</protein>